<feature type="compositionally biased region" description="Basic and acidic residues" evidence="2">
    <location>
        <begin position="515"/>
        <end position="525"/>
    </location>
</feature>
<proteinExistence type="predicted"/>
<dbReference type="Proteomes" id="UP000283530">
    <property type="component" value="Unassembled WGS sequence"/>
</dbReference>
<evidence type="ECO:0000259" key="3">
    <source>
        <dbReference type="Pfam" id="PF21864"/>
    </source>
</evidence>
<keyword evidence="1" id="KW-0809">Transit peptide</keyword>
<feature type="compositionally biased region" description="Polar residues" evidence="2">
    <location>
        <begin position="478"/>
        <end position="497"/>
    </location>
</feature>
<keyword evidence="5" id="KW-1185">Reference proteome</keyword>
<dbReference type="EMBL" id="QPKB01000012">
    <property type="protein sequence ID" value="RWR96351.1"/>
    <property type="molecule type" value="Genomic_DNA"/>
</dbReference>
<organism evidence="4 5">
    <name type="scientific">Cinnamomum micranthum f. kanehirae</name>
    <dbReference type="NCBI Taxonomy" id="337451"/>
    <lineage>
        <taxon>Eukaryota</taxon>
        <taxon>Viridiplantae</taxon>
        <taxon>Streptophyta</taxon>
        <taxon>Embryophyta</taxon>
        <taxon>Tracheophyta</taxon>
        <taxon>Spermatophyta</taxon>
        <taxon>Magnoliopsida</taxon>
        <taxon>Magnoliidae</taxon>
        <taxon>Laurales</taxon>
        <taxon>Lauraceae</taxon>
        <taxon>Cinnamomum</taxon>
    </lineage>
</organism>
<evidence type="ECO:0000256" key="2">
    <source>
        <dbReference type="SAM" id="MobiDB-lite"/>
    </source>
</evidence>
<protein>
    <submittedName>
        <fullName evidence="4">Multiple organellar RNA editing factor 8, chloroplastic/mitochondrial-like protein</fullName>
    </submittedName>
</protein>
<dbReference type="AlphaFoldDB" id="A0A3S4PY75"/>
<dbReference type="PANTHER" id="PTHR31346:SF4">
    <property type="entry name" value="MULTIPLE ORGANELLAR RNA EDITING FACTOR 8, CHLOROPLASTIC_MITOCHONDRIAL"/>
    <property type="match status" value="1"/>
</dbReference>
<evidence type="ECO:0000313" key="5">
    <source>
        <dbReference type="Proteomes" id="UP000283530"/>
    </source>
</evidence>
<dbReference type="PANTHER" id="PTHR31346">
    <property type="entry name" value="MULTIPLE ORGANELLAR RNA EDITING FACTOR 2, CHLOROPLASTIC-RELATED-RELATED"/>
    <property type="match status" value="1"/>
</dbReference>
<dbReference type="GO" id="GO:0016554">
    <property type="term" value="P:cytidine to uridine editing"/>
    <property type="evidence" value="ECO:0007669"/>
    <property type="project" value="InterPro"/>
</dbReference>
<gene>
    <name evidence="4" type="ORF">CKAN_02573300</name>
</gene>
<dbReference type="GO" id="GO:0080156">
    <property type="term" value="P:mitochondrial mRNA modification"/>
    <property type="evidence" value="ECO:0007669"/>
    <property type="project" value="TreeGrafter"/>
</dbReference>
<feature type="compositionally biased region" description="Basic and acidic residues" evidence="2">
    <location>
        <begin position="65"/>
        <end position="76"/>
    </location>
</feature>
<name>A0A3S4PY75_9MAGN</name>
<evidence type="ECO:0000313" key="4">
    <source>
        <dbReference type="EMBL" id="RWR96351.1"/>
    </source>
</evidence>
<feature type="compositionally biased region" description="Low complexity" evidence="2">
    <location>
        <begin position="379"/>
        <end position="407"/>
    </location>
</feature>
<reference evidence="4 5" key="1">
    <citation type="journal article" date="2019" name="Nat. Plants">
        <title>Stout camphor tree genome fills gaps in understanding of flowering plant genome evolution.</title>
        <authorList>
            <person name="Chaw S.M."/>
            <person name="Liu Y.C."/>
            <person name="Wu Y.W."/>
            <person name="Wang H.Y."/>
            <person name="Lin C.I."/>
            <person name="Wu C.S."/>
            <person name="Ke H.M."/>
            <person name="Chang L.Y."/>
            <person name="Hsu C.Y."/>
            <person name="Yang H.T."/>
            <person name="Sudianto E."/>
            <person name="Hsu M.H."/>
            <person name="Wu K.P."/>
            <person name="Wang L.N."/>
            <person name="Leebens-Mack J.H."/>
            <person name="Tsai I.J."/>
        </authorList>
    </citation>
    <scope>NUCLEOTIDE SEQUENCE [LARGE SCALE GENOMIC DNA]</scope>
    <source>
        <strain evidence="5">cv. Chaw 1501</strain>
        <tissue evidence="4">Young leaves</tissue>
    </source>
</reference>
<dbReference type="InterPro" id="IPR039206">
    <property type="entry name" value="MORF/ORRM1/DAG-like"/>
</dbReference>
<feature type="compositionally biased region" description="Low complexity" evidence="2">
    <location>
        <begin position="440"/>
        <end position="449"/>
    </location>
</feature>
<feature type="region of interest" description="Disordered" evidence="2">
    <location>
        <begin position="65"/>
        <end position="85"/>
    </location>
</feature>
<feature type="domain" description="MORF/ORRM1/DAG-like MORF" evidence="3">
    <location>
        <begin position="201"/>
        <end position="292"/>
    </location>
</feature>
<comment type="caution">
    <text evidence="4">The sequence shown here is derived from an EMBL/GenBank/DDBJ whole genome shotgun (WGS) entry which is preliminary data.</text>
</comment>
<dbReference type="STRING" id="337451.A0A3S4PY75"/>
<sequence length="525" mass="57954">MQTVNRSRRARAELQAYLQNLGLEVGFESKMAQKRKNYRTLLPVPTDWERKRERWRVPAAGADRLSRREREKDGGRVKMSNRGNGKRRLSLYKKEEMAMAFLGRAALIPKPALAYSINLSPLISRSFSISASSFPLSRLSRSSAMLGLRPLKAIMELRRRPEAIGLRCFSMHPATSSLKDPSPNWSNRSPKETVLLEGCDFEHWLVVVEPPEGNPTRDEIIDCYIKTLAQVVGSEEEARMKIYSVSTRHYYAFGCLVSEELSHKIKPLPRVRWVLPDSYLDVRNKDYGGEPFINGQAVPYDPKYHEEWVRNNARANERSWRNDRPRNFDRSRNFERRRESRDAAPMPNHDVQHSTPPRDIPVVRGGPNRDMGPSGGYQNMPSSGPNGGYSNMPNSGGPSGGNSNMPPSGGPSRGYSNMPPSGGQSGGYSNMPPSGGPSGGYSNMPPSGGFSNMPCSGGPSGGYLNMHNTGGLGGGYSNVPNSGGRSGGYSNMPNSGGPSREMGGMQNIGYQNSYVRDRDVGCGRR</sequence>
<dbReference type="GO" id="GO:0005739">
    <property type="term" value="C:mitochondrion"/>
    <property type="evidence" value="ECO:0007669"/>
    <property type="project" value="TreeGrafter"/>
</dbReference>
<dbReference type="OrthoDB" id="1913091at2759"/>
<dbReference type="Pfam" id="PF21864">
    <property type="entry name" value="MORF_dom"/>
    <property type="match status" value="1"/>
</dbReference>
<dbReference type="InterPro" id="IPR054059">
    <property type="entry name" value="MORF/ORRM1/DAG-like_MORF"/>
</dbReference>
<evidence type="ECO:0000256" key="1">
    <source>
        <dbReference type="ARBA" id="ARBA00022946"/>
    </source>
</evidence>
<accession>A0A3S4PY75</accession>
<feature type="compositionally biased region" description="Basic and acidic residues" evidence="2">
    <location>
        <begin position="317"/>
        <end position="342"/>
    </location>
</feature>
<feature type="region of interest" description="Disordered" evidence="2">
    <location>
        <begin position="317"/>
        <end position="525"/>
    </location>
</feature>